<dbReference type="InParanoid" id="G4YR80"/>
<sequence length="54" mass="5451">LAAVTARGGQEQCGLRGNSGTVVTGYGPIWGSNQKPPRYDTEGRPVSTGGASST</sequence>
<evidence type="ECO:0000256" key="1">
    <source>
        <dbReference type="SAM" id="MobiDB-lite"/>
    </source>
</evidence>
<feature type="region of interest" description="Disordered" evidence="1">
    <location>
        <begin position="1"/>
        <end position="54"/>
    </location>
</feature>
<dbReference type="Proteomes" id="UP000002640">
    <property type="component" value="Unassembled WGS sequence"/>
</dbReference>
<protein>
    <submittedName>
        <fullName evidence="2">Uncharacterized protein</fullName>
    </submittedName>
</protein>
<dbReference type="EMBL" id="JH159152">
    <property type="protein sequence ID" value="EGZ22814.1"/>
    <property type="molecule type" value="Genomic_DNA"/>
</dbReference>
<reference evidence="2 3" key="1">
    <citation type="journal article" date="2006" name="Science">
        <title>Phytophthora genome sequences uncover evolutionary origins and mechanisms of pathogenesis.</title>
        <authorList>
            <person name="Tyler B.M."/>
            <person name="Tripathy S."/>
            <person name="Zhang X."/>
            <person name="Dehal P."/>
            <person name="Jiang R.H."/>
            <person name="Aerts A."/>
            <person name="Arredondo F.D."/>
            <person name="Baxter L."/>
            <person name="Bensasson D."/>
            <person name="Beynon J.L."/>
            <person name="Chapman J."/>
            <person name="Damasceno C.M."/>
            <person name="Dorrance A.E."/>
            <person name="Dou D."/>
            <person name="Dickerman A.W."/>
            <person name="Dubchak I.L."/>
            <person name="Garbelotto M."/>
            <person name="Gijzen M."/>
            <person name="Gordon S.G."/>
            <person name="Govers F."/>
            <person name="Grunwald N.J."/>
            <person name="Huang W."/>
            <person name="Ivors K.L."/>
            <person name="Jones R.W."/>
            <person name="Kamoun S."/>
            <person name="Krampis K."/>
            <person name="Lamour K.H."/>
            <person name="Lee M.K."/>
            <person name="McDonald W.H."/>
            <person name="Medina M."/>
            <person name="Meijer H.J."/>
            <person name="Nordberg E.K."/>
            <person name="Maclean D.J."/>
            <person name="Ospina-Giraldo M.D."/>
            <person name="Morris P.F."/>
            <person name="Phuntumart V."/>
            <person name="Putnam N.H."/>
            <person name="Rash S."/>
            <person name="Rose J.K."/>
            <person name="Sakihama Y."/>
            <person name="Salamov A.A."/>
            <person name="Savidor A."/>
            <person name="Scheuring C.F."/>
            <person name="Smith B.M."/>
            <person name="Sobral B.W."/>
            <person name="Terry A."/>
            <person name="Torto-Alalibo T.A."/>
            <person name="Win J."/>
            <person name="Xu Z."/>
            <person name="Zhang H."/>
            <person name="Grigoriev I.V."/>
            <person name="Rokhsar D.S."/>
            <person name="Boore J.L."/>
        </authorList>
    </citation>
    <scope>NUCLEOTIDE SEQUENCE [LARGE SCALE GENOMIC DNA]</scope>
    <source>
        <strain evidence="2 3">P6497</strain>
    </source>
</reference>
<dbReference type="AlphaFoldDB" id="G4YR80"/>
<proteinExistence type="predicted"/>
<feature type="non-terminal residue" evidence="2">
    <location>
        <position position="1"/>
    </location>
</feature>
<accession>G4YR80</accession>
<evidence type="ECO:0000313" key="3">
    <source>
        <dbReference type="Proteomes" id="UP000002640"/>
    </source>
</evidence>
<organism evidence="2 3">
    <name type="scientific">Phytophthora sojae (strain P6497)</name>
    <name type="common">Soybean stem and root rot agent</name>
    <name type="synonym">Phytophthora megasperma f. sp. glycines</name>
    <dbReference type="NCBI Taxonomy" id="1094619"/>
    <lineage>
        <taxon>Eukaryota</taxon>
        <taxon>Sar</taxon>
        <taxon>Stramenopiles</taxon>
        <taxon>Oomycota</taxon>
        <taxon>Peronosporomycetes</taxon>
        <taxon>Peronosporales</taxon>
        <taxon>Peronosporaceae</taxon>
        <taxon>Phytophthora</taxon>
    </lineage>
</organism>
<gene>
    <name evidence="2" type="ORF">PHYSODRAFT_460107</name>
</gene>
<dbReference type="RefSeq" id="XP_009518102.1">
    <property type="nucleotide sequence ID" value="XM_009519807.1"/>
</dbReference>
<dbReference type="GeneID" id="20653212"/>
<dbReference type="KEGG" id="psoj:PHYSODRAFT_460107"/>
<feature type="non-terminal residue" evidence="2">
    <location>
        <position position="54"/>
    </location>
</feature>
<name>G4YR80_PHYSP</name>
<keyword evidence="3" id="KW-1185">Reference proteome</keyword>
<evidence type="ECO:0000313" key="2">
    <source>
        <dbReference type="EMBL" id="EGZ22814.1"/>
    </source>
</evidence>